<name>A0ACC2WLY4_9TREE</name>
<dbReference type="Proteomes" id="UP001230649">
    <property type="component" value="Unassembled WGS sequence"/>
</dbReference>
<sequence>MDDDWDVSDNEAPATTSAAKPAAAVPTLAPPIVSRNRKFAGEDEEEAEDDWDASSGDEAQKSAAANGVKAPVRKKKGLKAILAEKEAAKAAGNDDDLIDEMTPQERRRMQMEMEREADAQNAADLMGSVSLEDDIDINTLLKANPKTKTEWQTLARQISTVLFQRLHSKPLYDEFAVEIAKQAAAPLNDRDVRKIGTAMTVLSNEKQKEAKASVGGKKKKAGKPVLGASKDVSAKADLEAYDDVLDDDDFM</sequence>
<accession>A0ACC2WLY4</accession>
<comment type="caution">
    <text evidence="1">The sequence shown here is derived from an EMBL/GenBank/DDBJ whole genome shotgun (WGS) entry which is preliminary data.</text>
</comment>
<evidence type="ECO:0000313" key="1">
    <source>
        <dbReference type="EMBL" id="KAJ9112765.1"/>
    </source>
</evidence>
<gene>
    <name evidence="1" type="ORF">QFC20_002090</name>
</gene>
<organism evidence="1 2">
    <name type="scientific">Naganishia adeliensis</name>
    <dbReference type="NCBI Taxonomy" id="92952"/>
    <lineage>
        <taxon>Eukaryota</taxon>
        <taxon>Fungi</taxon>
        <taxon>Dikarya</taxon>
        <taxon>Basidiomycota</taxon>
        <taxon>Agaricomycotina</taxon>
        <taxon>Tremellomycetes</taxon>
        <taxon>Filobasidiales</taxon>
        <taxon>Filobasidiaceae</taxon>
        <taxon>Naganishia</taxon>
    </lineage>
</organism>
<evidence type="ECO:0000313" key="2">
    <source>
        <dbReference type="Proteomes" id="UP001230649"/>
    </source>
</evidence>
<protein>
    <submittedName>
        <fullName evidence="1">Uncharacterized protein</fullName>
    </submittedName>
</protein>
<keyword evidence="2" id="KW-1185">Reference proteome</keyword>
<proteinExistence type="predicted"/>
<reference evidence="1" key="1">
    <citation type="submission" date="2023-04" db="EMBL/GenBank/DDBJ databases">
        <title>Draft Genome sequencing of Naganishia species isolated from polar environments using Oxford Nanopore Technology.</title>
        <authorList>
            <person name="Leo P."/>
            <person name="Venkateswaran K."/>
        </authorList>
    </citation>
    <scope>NUCLEOTIDE SEQUENCE</scope>
    <source>
        <strain evidence="1">MNA-CCFEE 5262</strain>
    </source>
</reference>
<dbReference type="EMBL" id="JASBWS010000014">
    <property type="protein sequence ID" value="KAJ9112765.1"/>
    <property type="molecule type" value="Genomic_DNA"/>
</dbReference>